<evidence type="ECO:0000256" key="1">
    <source>
        <dbReference type="SAM" id="MobiDB-lite"/>
    </source>
</evidence>
<protein>
    <recommendedName>
        <fullName evidence="2">CxxC-x17-CxxC domain-containing protein</fullName>
    </recommendedName>
</protein>
<dbReference type="InterPro" id="IPR026363">
    <property type="entry name" value="CxxC-x17-CxxC_dom"/>
</dbReference>
<feature type="region of interest" description="Disordered" evidence="1">
    <location>
        <begin position="1"/>
        <end position="81"/>
    </location>
</feature>
<evidence type="ECO:0000259" key="2">
    <source>
        <dbReference type="Pfam" id="PF23477"/>
    </source>
</evidence>
<feature type="compositionally biased region" description="Basic and acidic residues" evidence="1">
    <location>
        <begin position="59"/>
        <end position="81"/>
    </location>
</feature>
<evidence type="ECO:0000313" key="3">
    <source>
        <dbReference type="EMBL" id="PIY95292.1"/>
    </source>
</evidence>
<reference evidence="4" key="1">
    <citation type="submission" date="2017-09" db="EMBL/GenBank/DDBJ databases">
        <title>Depth-based differentiation of microbial function through sediment-hosted aquifers and enrichment of novel symbionts in the deep terrestrial subsurface.</title>
        <authorList>
            <person name="Probst A.J."/>
            <person name="Ladd B."/>
            <person name="Jarett J.K."/>
            <person name="Geller-Mcgrath D.E."/>
            <person name="Sieber C.M.K."/>
            <person name="Emerson J.B."/>
            <person name="Anantharaman K."/>
            <person name="Thomas B.C."/>
            <person name="Malmstrom R."/>
            <person name="Stieglmeier M."/>
            <person name="Klingl A."/>
            <person name="Woyke T."/>
            <person name="Ryan C.M."/>
            <person name="Banfield J.F."/>
        </authorList>
    </citation>
    <scope>NUCLEOTIDE SEQUENCE [LARGE SCALE GENOMIC DNA]</scope>
</reference>
<feature type="domain" description="CxxC-x17-CxxC" evidence="2">
    <location>
        <begin position="83"/>
        <end position="117"/>
    </location>
</feature>
<gene>
    <name evidence="3" type="ORF">COY67_00695</name>
</gene>
<dbReference type="Proteomes" id="UP000228689">
    <property type="component" value="Unassembled WGS sequence"/>
</dbReference>
<dbReference type="NCBIfam" id="TIGR04272">
    <property type="entry name" value="cxxc_cxxc_Mbark"/>
    <property type="match status" value="2"/>
</dbReference>
<feature type="region of interest" description="Disordered" evidence="1">
    <location>
        <begin position="179"/>
        <end position="207"/>
    </location>
</feature>
<feature type="domain" description="CxxC-x17-CxxC" evidence="2">
    <location>
        <begin position="28"/>
        <end position="61"/>
    </location>
</feature>
<feature type="compositionally biased region" description="Basic and acidic residues" evidence="1">
    <location>
        <begin position="1"/>
        <end position="10"/>
    </location>
</feature>
<evidence type="ECO:0000313" key="4">
    <source>
        <dbReference type="Proteomes" id="UP000228689"/>
    </source>
</evidence>
<sequence length="207" mass="22657">MGNFRRDNRSGGRSSSRGFSDRDSGRPTMHRATCSDCGKDCEVPFRPTGEKPVYCSDCFRGKDNDAPRRSSGRDAGRFGSRDREMHQAVCNKCGQKCEVPFKPSSDKPIYCSNCFDKGDRGNKGSGQGSKQLDEINAKLDLIMTALGLTAAAKKEVVKKTVVVKPKEVAKPKTKKVVKPKKVVKAKAVSKKKAAPEKTKAKAKTKKK</sequence>
<dbReference type="Pfam" id="PF23477">
    <property type="entry name" value="zf_Tbcl_2"/>
    <property type="match status" value="2"/>
</dbReference>
<dbReference type="EMBL" id="PFMC01000017">
    <property type="protein sequence ID" value="PIY95292.1"/>
    <property type="molecule type" value="Genomic_DNA"/>
</dbReference>
<organism evidence="3 4">
    <name type="scientific">Candidatus Komeilibacteria bacterium CG_4_10_14_0_8_um_filter_37_78</name>
    <dbReference type="NCBI Taxonomy" id="1974471"/>
    <lineage>
        <taxon>Bacteria</taxon>
        <taxon>Candidatus Komeiliibacteriota</taxon>
    </lineage>
</organism>
<feature type="compositionally biased region" description="Basic residues" evidence="1">
    <location>
        <begin position="179"/>
        <end position="192"/>
    </location>
</feature>
<accession>A0A2M7RFI5</accession>
<dbReference type="AlphaFoldDB" id="A0A2M7RFI5"/>
<proteinExistence type="predicted"/>
<comment type="caution">
    <text evidence="3">The sequence shown here is derived from an EMBL/GenBank/DDBJ whole genome shotgun (WGS) entry which is preliminary data.</text>
</comment>
<name>A0A2M7RFI5_9BACT</name>